<dbReference type="AlphaFoldDB" id="A0A0A8XRW2"/>
<protein>
    <submittedName>
        <fullName evidence="1">Uncharacterized protein</fullName>
    </submittedName>
</protein>
<reference evidence="1" key="1">
    <citation type="submission" date="2014-09" db="EMBL/GenBank/DDBJ databases">
        <authorList>
            <person name="Magalhaes I.L.F."/>
            <person name="Oliveira U."/>
            <person name="Santos F.R."/>
            <person name="Vidigal T.H.D.A."/>
            <person name="Brescovit A.D."/>
            <person name="Santos A.J."/>
        </authorList>
    </citation>
    <scope>NUCLEOTIDE SEQUENCE</scope>
    <source>
        <tissue evidence="1">Shoot tissue taken approximately 20 cm above the soil surface</tissue>
    </source>
</reference>
<reference evidence="1" key="2">
    <citation type="journal article" date="2015" name="Data Brief">
        <title>Shoot transcriptome of the giant reed, Arundo donax.</title>
        <authorList>
            <person name="Barrero R.A."/>
            <person name="Guerrero F.D."/>
            <person name="Moolhuijzen P."/>
            <person name="Goolsby J.A."/>
            <person name="Tidwell J."/>
            <person name="Bellgard S.E."/>
            <person name="Bellgard M.I."/>
        </authorList>
    </citation>
    <scope>NUCLEOTIDE SEQUENCE</scope>
    <source>
        <tissue evidence="1">Shoot tissue taken approximately 20 cm above the soil surface</tissue>
    </source>
</reference>
<evidence type="ECO:0000313" key="1">
    <source>
        <dbReference type="EMBL" id="JAD15440.1"/>
    </source>
</evidence>
<organism evidence="1">
    <name type="scientific">Arundo donax</name>
    <name type="common">Giant reed</name>
    <name type="synonym">Donax arundinaceus</name>
    <dbReference type="NCBI Taxonomy" id="35708"/>
    <lineage>
        <taxon>Eukaryota</taxon>
        <taxon>Viridiplantae</taxon>
        <taxon>Streptophyta</taxon>
        <taxon>Embryophyta</taxon>
        <taxon>Tracheophyta</taxon>
        <taxon>Spermatophyta</taxon>
        <taxon>Magnoliopsida</taxon>
        <taxon>Liliopsida</taxon>
        <taxon>Poales</taxon>
        <taxon>Poaceae</taxon>
        <taxon>PACMAD clade</taxon>
        <taxon>Arundinoideae</taxon>
        <taxon>Arundineae</taxon>
        <taxon>Arundo</taxon>
    </lineage>
</organism>
<proteinExistence type="predicted"/>
<accession>A0A0A8XRW2</accession>
<dbReference type="EMBL" id="GBRH01282455">
    <property type="protein sequence ID" value="JAD15440.1"/>
    <property type="molecule type" value="Transcribed_RNA"/>
</dbReference>
<sequence>MQILNAPDENNDSRLNVVLQLVEGHILSSVVIRSCMH</sequence>
<name>A0A0A8XRW2_ARUDO</name>